<feature type="domain" description="Acyl-protein synthetase LuxE" evidence="1">
    <location>
        <begin position="27"/>
        <end position="355"/>
    </location>
</feature>
<dbReference type="InterPro" id="IPR007534">
    <property type="entry name" value="LuxE"/>
</dbReference>
<name>A0AA37PP25_9MYCO</name>
<reference evidence="4" key="2">
    <citation type="submission" date="2018-04" db="EMBL/GenBank/DDBJ databases">
        <title>Draft genome sequence of Mycobacterium montefiorense isolated from Japanese black salamander.</title>
        <authorList>
            <person name="Fukano H."/>
            <person name="Yoshida M."/>
            <person name="Shimizu A."/>
            <person name="Iwao H."/>
            <person name="Kurata O."/>
            <person name="Katayama Y."/>
            <person name="Omatsu T."/>
            <person name="Mizutani T."/>
            <person name="Wada S."/>
            <person name="Hoshino Y."/>
        </authorList>
    </citation>
    <scope>NUCLEOTIDE SEQUENCE [LARGE SCALE GENOMIC DNA]</scope>
    <source>
        <strain evidence="4">BS</strain>
    </source>
</reference>
<dbReference type="InterPro" id="IPR042099">
    <property type="entry name" value="ANL_N_sf"/>
</dbReference>
<dbReference type="Proteomes" id="UP001139505">
    <property type="component" value="Unassembled WGS sequence"/>
</dbReference>
<dbReference type="AlphaFoldDB" id="A0AA37PP25"/>
<dbReference type="Gene3D" id="3.40.50.12780">
    <property type="entry name" value="N-terminal domain of ligase-like"/>
    <property type="match status" value="1"/>
</dbReference>
<reference evidence="2" key="1">
    <citation type="journal article" date="2018" name="Genome Announc.">
        <title>Draft Genome Sequence of Mycobacterium montefiorense Isolated from Japanese Black Salamander (Hynobius nigrescens).</title>
        <authorList>
            <person name="Fukano H."/>
            <person name="Yoshida M."/>
            <person name="Shimizu A."/>
            <person name="Iwao H."/>
            <person name="Katayama Y."/>
            <person name="Omatsu T."/>
            <person name="Mizutani T."/>
            <person name="Kurata O."/>
            <person name="Wada S."/>
            <person name="Hoshino Y."/>
        </authorList>
    </citation>
    <scope>NUCLEOTIDE SEQUENCE</scope>
    <source>
        <strain evidence="2">BS</strain>
    </source>
</reference>
<accession>A0AA37PP25</accession>
<dbReference type="GO" id="GO:0047474">
    <property type="term" value="F:long-chain fatty acid--protein ligase activity"/>
    <property type="evidence" value="ECO:0007669"/>
    <property type="project" value="InterPro"/>
</dbReference>
<gene>
    <name evidence="2" type="ORF">MmonteBS_22500</name>
    <name evidence="3" type="ORF">NJB18185_32270</name>
</gene>
<keyword evidence="4" id="KW-1185">Reference proteome</keyword>
<reference evidence="3" key="4">
    <citation type="submission" date="2022-04" db="EMBL/GenBank/DDBJ databases">
        <authorList>
            <person name="Komine T."/>
            <person name="Fukano H."/>
            <person name="Wada S."/>
        </authorList>
    </citation>
    <scope>NUCLEOTIDE SEQUENCE</scope>
    <source>
        <strain evidence="3">NJB18185</strain>
    </source>
</reference>
<evidence type="ECO:0000313" key="2">
    <source>
        <dbReference type="EMBL" id="GBG37878.1"/>
    </source>
</evidence>
<organism evidence="3 5">
    <name type="scientific">Mycobacterium montefiorense</name>
    <dbReference type="NCBI Taxonomy" id="154654"/>
    <lineage>
        <taxon>Bacteria</taxon>
        <taxon>Bacillati</taxon>
        <taxon>Actinomycetota</taxon>
        <taxon>Actinomycetes</taxon>
        <taxon>Mycobacteriales</taxon>
        <taxon>Mycobacteriaceae</taxon>
        <taxon>Mycobacterium</taxon>
        <taxon>Mycobacterium simiae complex</taxon>
    </lineage>
</organism>
<dbReference type="EMBL" id="BFCH01000017">
    <property type="protein sequence ID" value="GBG37878.1"/>
    <property type="molecule type" value="Genomic_DNA"/>
</dbReference>
<reference evidence="3" key="3">
    <citation type="journal article" date="2022" name="Microbiol. Resour. Announc.">
        <title>Draft Genome Sequences of Eight Mycobacterium montefiorense Strains Isolated from Salamanders in Captivity.</title>
        <authorList>
            <person name="Komine T."/>
            <person name="Ihara H."/>
            <person name="Fukano H."/>
            <person name="Hoshino Y."/>
            <person name="Kurata O."/>
            <person name="Wada S."/>
        </authorList>
    </citation>
    <scope>NUCLEOTIDE SEQUENCE</scope>
    <source>
        <strain evidence="3">NJB18185</strain>
    </source>
</reference>
<dbReference type="EMBL" id="BQYH01000021">
    <property type="protein sequence ID" value="GKU73456.1"/>
    <property type="molecule type" value="Genomic_DNA"/>
</dbReference>
<dbReference type="RefSeq" id="WP_108922257.1">
    <property type="nucleotide sequence ID" value="NZ_BFCH01000017.1"/>
</dbReference>
<dbReference type="Pfam" id="PF04443">
    <property type="entry name" value="LuxE"/>
    <property type="match status" value="1"/>
</dbReference>
<comment type="caution">
    <text evidence="3">The sequence shown here is derived from an EMBL/GenBank/DDBJ whole genome shotgun (WGS) entry which is preliminary data.</text>
</comment>
<evidence type="ECO:0000313" key="5">
    <source>
        <dbReference type="Proteomes" id="UP001139505"/>
    </source>
</evidence>
<evidence type="ECO:0000313" key="4">
    <source>
        <dbReference type="Proteomes" id="UP000245060"/>
    </source>
</evidence>
<evidence type="ECO:0000259" key="1">
    <source>
        <dbReference type="Pfam" id="PF04443"/>
    </source>
</evidence>
<dbReference type="SUPFAM" id="SSF56801">
    <property type="entry name" value="Acetyl-CoA synthetase-like"/>
    <property type="match status" value="1"/>
</dbReference>
<dbReference type="Proteomes" id="UP000245060">
    <property type="component" value="Unassembled WGS sequence"/>
</dbReference>
<protein>
    <submittedName>
        <fullName evidence="3">Acyl-protein synthetase</fullName>
    </submittedName>
</protein>
<sequence length="367" mass="40665">MDLNTMLGMPGEALRTTRTEWRQSLTNAVQAAFAFHYERNDLYRAQCDAVRVCPHDIIGYNDLHRIPLLPAVVFKQGAGQQILTAKAADIEIEVRSAGSSGVPSVSRRDAMTFTRASVGTLGCFRDFFELSNGTGLFLYSSKSDDAGFRMPKVFDLLTCTLDDYSYATHNRPFDIGEALTQLRSWEGAKARHIIGTPLAITRLIKVLELESIRMNLGSRSLIIMFGGRHQYTRYLGTRDEFDAEAQRILGVGRCGIRDVYSMTESTMVAIECEYQRKHVPHWCYASIRDSSNPAVELDPARTGMIAILDALNTAYPGFLLSDDIGEVDESDCPCGRTGQTLTVRRPYRAAERGHSNAGTAAIANGWA</sequence>
<proteinExistence type="predicted"/>
<evidence type="ECO:0000313" key="3">
    <source>
        <dbReference type="EMBL" id="GKU73456.1"/>
    </source>
</evidence>
<dbReference type="GO" id="GO:0008218">
    <property type="term" value="P:bioluminescence"/>
    <property type="evidence" value="ECO:0007669"/>
    <property type="project" value="InterPro"/>
</dbReference>